<name>A0A2T7C2H2_9POAL</name>
<evidence type="ECO:0000313" key="2">
    <source>
        <dbReference type="Proteomes" id="UP000244336"/>
    </source>
</evidence>
<dbReference type="EMBL" id="CM009757">
    <property type="protein sequence ID" value="PUZ37505.1"/>
    <property type="molecule type" value="Genomic_DNA"/>
</dbReference>
<protein>
    <submittedName>
        <fullName evidence="1">Uncharacterized protein</fullName>
    </submittedName>
</protein>
<dbReference type="AlphaFoldDB" id="A0A2T7C2H2"/>
<reference evidence="1 2" key="1">
    <citation type="submission" date="2018-04" db="EMBL/GenBank/DDBJ databases">
        <title>WGS assembly of Panicum hallii var. hallii HAL2.</title>
        <authorList>
            <person name="Lovell J."/>
            <person name="Jenkins J."/>
            <person name="Lowry D."/>
            <person name="Mamidi S."/>
            <person name="Sreedasyam A."/>
            <person name="Weng X."/>
            <person name="Barry K."/>
            <person name="Bonette J."/>
            <person name="Campitelli B."/>
            <person name="Daum C."/>
            <person name="Gordon S."/>
            <person name="Gould B."/>
            <person name="Lipzen A."/>
            <person name="MacQueen A."/>
            <person name="Palacio-Mejia J."/>
            <person name="Plott C."/>
            <person name="Shakirov E."/>
            <person name="Shu S."/>
            <person name="Yoshinaga Y."/>
            <person name="Zane M."/>
            <person name="Rokhsar D."/>
            <person name="Grimwood J."/>
            <person name="Schmutz J."/>
            <person name="Juenger T."/>
        </authorList>
    </citation>
    <scope>NUCLEOTIDE SEQUENCE [LARGE SCALE GENOMIC DNA]</scope>
    <source>
        <strain evidence="2">cv. HAL2</strain>
    </source>
</reference>
<accession>A0A2T7C2H2</accession>
<dbReference type="Gramene" id="PUZ37505">
    <property type="protein sequence ID" value="PUZ37505"/>
    <property type="gene ID" value="GQ55_9G125200"/>
</dbReference>
<proteinExistence type="predicted"/>
<keyword evidence="2" id="KW-1185">Reference proteome</keyword>
<evidence type="ECO:0000313" key="1">
    <source>
        <dbReference type="EMBL" id="PUZ37505.1"/>
    </source>
</evidence>
<gene>
    <name evidence="1" type="ORF">GQ55_9G125200</name>
</gene>
<dbReference type="Proteomes" id="UP000244336">
    <property type="component" value="Chromosome 9"/>
</dbReference>
<organism evidence="1 2">
    <name type="scientific">Panicum hallii var. hallii</name>
    <dbReference type="NCBI Taxonomy" id="1504633"/>
    <lineage>
        <taxon>Eukaryota</taxon>
        <taxon>Viridiplantae</taxon>
        <taxon>Streptophyta</taxon>
        <taxon>Embryophyta</taxon>
        <taxon>Tracheophyta</taxon>
        <taxon>Spermatophyta</taxon>
        <taxon>Magnoliopsida</taxon>
        <taxon>Liliopsida</taxon>
        <taxon>Poales</taxon>
        <taxon>Poaceae</taxon>
        <taxon>PACMAD clade</taxon>
        <taxon>Panicoideae</taxon>
        <taxon>Panicodae</taxon>
        <taxon>Paniceae</taxon>
        <taxon>Panicinae</taxon>
        <taxon>Panicum</taxon>
        <taxon>Panicum sect. Panicum</taxon>
    </lineage>
</organism>
<sequence length="85" mass="9079">METMPRACSASWYLSPAVRGAAGERCSRCGGISRPAPVARRDLARMLDLDASLRVRGGSWVVRQVGVGEEEQERWGCIAAGANGC</sequence>